<dbReference type="Gene3D" id="3.90.780.10">
    <property type="entry name" value="5'-Nucleotidase, C-terminal domain"/>
    <property type="match status" value="1"/>
</dbReference>
<evidence type="ECO:0000259" key="4">
    <source>
        <dbReference type="Pfam" id="PF00149"/>
    </source>
</evidence>
<feature type="non-terminal residue" evidence="6">
    <location>
        <position position="1"/>
    </location>
</feature>
<dbReference type="GO" id="GO:0009166">
    <property type="term" value="P:nucleotide catabolic process"/>
    <property type="evidence" value="ECO:0007669"/>
    <property type="project" value="InterPro"/>
</dbReference>
<organism evidence="6 7">
    <name type="scientific">Effrenium voratum</name>
    <dbReference type="NCBI Taxonomy" id="2562239"/>
    <lineage>
        <taxon>Eukaryota</taxon>
        <taxon>Sar</taxon>
        <taxon>Alveolata</taxon>
        <taxon>Dinophyceae</taxon>
        <taxon>Suessiales</taxon>
        <taxon>Symbiodiniaceae</taxon>
        <taxon>Effrenium</taxon>
    </lineage>
</organism>
<evidence type="ECO:0008006" key="8">
    <source>
        <dbReference type="Google" id="ProtNLM"/>
    </source>
</evidence>
<dbReference type="Gene3D" id="3.60.21.10">
    <property type="match status" value="1"/>
</dbReference>
<evidence type="ECO:0000256" key="3">
    <source>
        <dbReference type="RuleBase" id="RU362119"/>
    </source>
</evidence>
<dbReference type="InterPro" id="IPR029052">
    <property type="entry name" value="Metallo-depent_PP-like"/>
</dbReference>
<dbReference type="InterPro" id="IPR006179">
    <property type="entry name" value="5_nucleotidase/apyrase"/>
</dbReference>
<dbReference type="Pfam" id="PF00149">
    <property type="entry name" value="Metallophos"/>
    <property type="match status" value="1"/>
</dbReference>
<keyword evidence="3" id="KW-0547">Nucleotide-binding</keyword>
<dbReference type="PANTHER" id="PTHR11575:SF48">
    <property type="entry name" value="5'-NUCLEOTIDASE"/>
    <property type="match status" value="1"/>
</dbReference>
<evidence type="ECO:0000313" key="7">
    <source>
        <dbReference type="Proteomes" id="UP001178507"/>
    </source>
</evidence>
<keyword evidence="7" id="KW-1185">Reference proteome</keyword>
<protein>
    <recommendedName>
        <fullName evidence="8">Apyrase</fullName>
    </recommendedName>
</protein>
<dbReference type="PANTHER" id="PTHR11575">
    <property type="entry name" value="5'-NUCLEOTIDASE-RELATED"/>
    <property type="match status" value="1"/>
</dbReference>
<evidence type="ECO:0000256" key="1">
    <source>
        <dbReference type="ARBA" id="ARBA00006654"/>
    </source>
</evidence>
<dbReference type="InterPro" id="IPR008334">
    <property type="entry name" value="5'-Nucleotdase_C"/>
</dbReference>
<dbReference type="GO" id="GO:0000166">
    <property type="term" value="F:nucleotide binding"/>
    <property type="evidence" value="ECO:0007669"/>
    <property type="project" value="UniProtKB-KW"/>
</dbReference>
<proteinExistence type="inferred from homology"/>
<evidence type="ECO:0000313" key="6">
    <source>
        <dbReference type="EMBL" id="CAJ1396126.1"/>
    </source>
</evidence>
<dbReference type="SUPFAM" id="SSF56300">
    <property type="entry name" value="Metallo-dependent phosphatases"/>
    <property type="match status" value="1"/>
</dbReference>
<feature type="domain" description="Calcineurin-like phosphoesterase" evidence="4">
    <location>
        <begin position="39"/>
        <end position="265"/>
    </location>
</feature>
<feature type="domain" description="5'-Nucleotidase C-terminal" evidence="5">
    <location>
        <begin position="338"/>
        <end position="498"/>
    </location>
</feature>
<sequence length="538" mass="59177">GSQPPPCRQKKNMAFCCAAPTLGEEVVVERGKNEVRQVHIVHFNDIYNLQPHTEDDPVGGAARFMTVLKELRAELAPAKVLVCMSGDFVGPSLTSSFSKGAHMIDAMNAVGVDYATFGNHEFDYGYQSLLNRLQGHDDDAQAGDGTLIDYEKTTAIWLMTNMSEAKTGLPVGGADTKRYDIVEVNGIKVGLMGLSEDWLGACSQLKPGEIAYEDYIQTGRSYARKMKAEGAQVVVALTHNRFDNDKKLTAAVPEIDLLLGGHDHFYKRADKKHRVIKSGEEWRWLTHTTLHVGETLQKISVERYDIDADVDCDPVIQALVDKYSKIRDNKFKKVICQIKSPFDATEACVRFQEGVMTNWICDAVAEDYSEKDGLQSADFAMIMGLHFSGQAVFPAGDFSLGGLMRVFPKPCQVVVLKLKGSDVIKSLERGASSLPKECGALHHTSAALTYKVKLATGKSANQALDVKVKGKAIEKDKLYEVAVTDAMAQGKFGYDWMASAERVVDSESAMQIQDLVLMYLKRHPKEAAHAGLGRLTIS</sequence>
<dbReference type="InterPro" id="IPR036907">
    <property type="entry name" value="5'-Nucleotdase_C_sf"/>
</dbReference>
<keyword evidence="2" id="KW-0732">Signal</keyword>
<dbReference type="Pfam" id="PF02872">
    <property type="entry name" value="5_nucleotid_C"/>
    <property type="match status" value="1"/>
</dbReference>
<dbReference type="EMBL" id="CAUJNA010003219">
    <property type="protein sequence ID" value="CAJ1396126.1"/>
    <property type="molecule type" value="Genomic_DNA"/>
</dbReference>
<dbReference type="GO" id="GO:0016787">
    <property type="term" value="F:hydrolase activity"/>
    <property type="evidence" value="ECO:0007669"/>
    <property type="project" value="UniProtKB-KW"/>
</dbReference>
<evidence type="ECO:0000259" key="5">
    <source>
        <dbReference type="Pfam" id="PF02872"/>
    </source>
</evidence>
<keyword evidence="3" id="KW-0378">Hydrolase</keyword>
<evidence type="ECO:0000256" key="2">
    <source>
        <dbReference type="ARBA" id="ARBA00022729"/>
    </source>
</evidence>
<comment type="caution">
    <text evidence="6">The sequence shown here is derived from an EMBL/GenBank/DDBJ whole genome shotgun (WGS) entry which is preliminary data.</text>
</comment>
<dbReference type="AlphaFoldDB" id="A0AA36NAB1"/>
<reference evidence="6" key="1">
    <citation type="submission" date="2023-08" db="EMBL/GenBank/DDBJ databases">
        <authorList>
            <person name="Chen Y."/>
            <person name="Shah S."/>
            <person name="Dougan E. K."/>
            <person name="Thang M."/>
            <person name="Chan C."/>
        </authorList>
    </citation>
    <scope>NUCLEOTIDE SEQUENCE</scope>
</reference>
<accession>A0AA36NAB1</accession>
<name>A0AA36NAB1_9DINO</name>
<dbReference type="SUPFAM" id="SSF55816">
    <property type="entry name" value="5'-nucleotidase (syn. UDP-sugar hydrolase), C-terminal domain"/>
    <property type="match status" value="1"/>
</dbReference>
<comment type="similarity">
    <text evidence="1 3">Belongs to the 5'-nucleotidase family.</text>
</comment>
<dbReference type="PRINTS" id="PR01607">
    <property type="entry name" value="APYRASEFAMLY"/>
</dbReference>
<gene>
    <name evidence="6" type="ORF">EVOR1521_LOCUS20403</name>
</gene>
<dbReference type="Proteomes" id="UP001178507">
    <property type="component" value="Unassembled WGS sequence"/>
</dbReference>
<dbReference type="InterPro" id="IPR004843">
    <property type="entry name" value="Calcineurin-like_PHP"/>
</dbReference>